<dbReference type="AlphaFoldDB" id="A0A5J5F814"/>
<protein>
    <submittedName>
        <fullName evidence="2">Uncharacterized protein</fullName>
    </submittedName>
</protein>
<feature type="region of interest" description="Disordered" evidence="1">
    <location>
        <begin position="50"/>
        <end position="74"/>
    </location>
</feature>
<evidence type="ECO:0000256" key="1">
    <source>
        <dbReference type="SAM" id="MobiDB-lite"/>
    </source>
</evidence>
<gene>
    <name evidence="2" type="ORF">FN846DRAFT_931262</name>
</gene>
<feature type="compositionally biased region" description="Low complexity" evidence="1">
    <location>
        <begin position="146"/>
        <end position="161"/>
    </location>
</feature>
<dbReference type="Proteomes" id="UP000326924">
    <property type="component" value="Unassembled WGS sequence"/>
</dbReference>
<feature type="region of interest" description="Disordered" evidence="1">
    <location>
        <begin position="142"/>
        <end position="163"/>
    </location>
</feature>
<dbReference type="EMBL" id="VXIS01000018">
    <property type="protein sequence ID" value="KAA8912969.1"/>
    <property type="molecule type" value="Genomic_DNA"/>
</dbReference>
<comment type="caution">
    <text evidence="2">The sequence shown here is derived from an EMBL/GenBank/DDBJ whole genome shotgun (WGS) entry which is preliminary data.</text>
</comment>
<proteinExistence type="predicted"/>
<evidence type="ECO:0000313" key="3">
    <source>
        <dbReference type="Proteomes" id="UP000326924"/>
    </source>
</evidence>
<sequence>MNSRQVVSVNSLKNRSTEYMGCSRSVCSCLYIHSASARVSDIARQANSTSHSVRSISRGSTSERFESSGTTPSSARRMSLIRNHSCALCNCSPSIPRKGFLGSVIGKRLARWISAHSRFPVVSVRLRLWMSSMSQWTLGSGLPAMGRSQARQGRRGSSSAGLRGIIGPSLMSIILDASFHSSSSHSCSSRSPGRPFDMFK</sequence>
<feature type="region of interest" description="Disordered" evidence="1">
    <location>
        <begin position="181"/>
        <end position="200"/>
    </location>
</feature>
<feature type="compositionally biased region" description="Low complexity" evidence="1">
    <location>
        <begin position="181"/>
        <end position="191"/>
    </location>
</feature>
<evidence type="ECO:0000313" key="2">
    <source>
        <dbReference type="EMBL" id="KAA8912969.1"/>
    </source>
</evidence>
<feature type="compositionally biased region" description="Polar residues" evidence="1">
    <location>
        <begin position="50"/>
        <end position="60"/>
    </location>
</feature>
<keyword evidence="3" id="KW-1185">Reference proteome</keyword>
<organism evidence="2 3">
    <name type="scientific">Sphaerosporella brunnea</name>
    <dbReference type="NCBI Taxonomy" id="1250544"/>
    <lineage>
        <taxon>Eukaryota</taxon>
        <taxon>Fungi</taxon>
        <taxon>Dikarya</taxon>
        <taxon>Ascomycota</taxon>
        <taxon>Pezizomycotina</taxon>
        <taxon>Pezizomycetes</taxon>
        <taxon>Pezizales</taxon>
        <taxon>Pyronemataceae</taxon>
        <taxon>Sphaerosporella</taxon>
    </lineage>
</organism>
<dbReference type="InParanoid" id="A0A5J5F814"/>
<name>A0A5J5F814_9PEZI</name>
<accession>A0A5J5F814</accession>
<reference evidence="2 3" key="1">
    <citation type="submission" date="2019-09" db="EMBL/GenBank/DDBJ databases">
        <title>Draft genome of the ectomycorrhizal ascomycete Sphaerosporella brunnea.</title>
        <authorList>
            <consortium name="DOE Joint Genome Institute"/>
            <person name="Benucci G.M."/>
            <person name="Marozzi G."/>
            <person name="Antonielli L."/>
            <person name="Sanchez S."/>
            <person name="Marco P."/>
            <person name="Wang X."/>
            <person name="Falini L.B."/>
            <person name="Barry K."/>
            <person name="Haridas S."/>
            <person name="Lipzen A."/>
            <person name="Labutti K."/>
            <person name="Grigoriev I.V."/>
            <person name="Murat C."/>
            <person name="Martin F."/>
            <person name="Albertini E."/>
            <person name="Donnini D."/>
            <person name="Bonito G."/>
        </authorList>
    </citation>
    <scope>NUCLEOTIDE SEQUENCE [LARGE SCALE GENOMIC DNA]</scope>
    <source>
        <strain evidence="2 3">Sb_GMNB300</strain>
    </source>
</reference>